<evidence type="ECO:0000256" key="1">
    <source>
        <dbReference type="SAM" id="Phobius"/>
    </source>
</evidence>
<reference evidence="3" key="1">
    <citation type="submission" date="2022-08" db="EMBL/GenBank/DDBJ databases">
        <title>Draft genome sequencing of Roseisolibacter agri AW1220.</title>
        <authorList>
            <person name="Tobiishi Y."/>
            <person name="Tonouchi A."/>
        </authorList>
    </citation>
    <scope>NUCLEOTIDE SEQUENCE</scope>
    <source>
        <strain evidence="3">AW1220</strain>
    </source>
</reference>
<accession>A0AA37VEW3</accession>
<feature type="chain" id="PRO_5041413393" description="SURF1-like protein" evidence="2">
    <location>
        <begin position="23"/>
        <end position="205"/>
    </location>
</feature>
<dbReference type="EMBL" id="BRXS01000003">
    <property type="protein sequence ID" value="GLC25889.1"/>
    <property type="molecule type" value="Genomic_DNA"/>
</dbReference>
<gene>
    <name evidence="3" type="ORF">rosag_24020</name>
</gene>
<keyword evidence="1" id="KW-0812">Transmembrane</keyword>
<organism evidence="3 4">
    <name type="scientific">Roseisolibacter agri</name>
    <dbReference type="NCBI Taxonomy" id="2014610"/>
    <lineage>
        <taxon>Bacteria</taxon>
        <taxon>Pseudomonadati</taxon>
        <taxon>Gemmatimonadota</taxon>
        <taxon>Gemmatimonadia</taxon>
        <taxon>Gemmatimonadales</taxon>
        <taxon>Gemmatimonadaceae</taxon>
        <taxon>Roseisolibacter</taxon>
    </lineage>
</organism>
<protein>
    <recommendedName>
        <fullName evidence="5">SURF1-like protein</fullName>
    </recommendedName>
</protein>
<feature type="transmembrane region" description="Helical" evidence="1">
    <location>
        <begin position="160"/>
        <end position="181"/>
    </location>
</feature>
<evidence type="ECO:0000313" key="4">
    <source>
        <dbReference type="Proteomes" id="UP001161325"/>
    </source>
</evidence>
<evidence type="ECO:0000256" key="2">
    <source>
        <dbReference type="SAM" id="SignalP"/>
    </source>
</evidence>
<proteinExistence type="predicted"/>
<dbReference type="RefSeq" id="WP_284350349.1">
    <property type="nucleotide sequence ID" value="NZ_BRXS01000003.1"/>
</dbReference>
<keyword evidence="4" id="KW-1185">Reference proteome</keyword>
<feature type="signal peptide" evidence="2">
    <location>
        <begin position="1"/>
        <end position="22"/>
    </location>
</feature>
<dbReference type="Proteomes" id="UP001161325">
    <property type="component" value="Unassembled WGS sequence"/>
</dbReference>
<keyword evidence="2" id="KW-0732">Signal</keyword>
<keyword evidence="1" id="KW-0472">Membrane</keyword>
<comment type="caution">
    <text evidence="3">The sequence shown here is derived from an EMBL/GenBank/DDBJ whole genome shotgun (WGS) entry which is preliminary data.</text>
</comment>
<dbReference type="AlphaFoldDB" id="A0AA37VEW3"/>
<sequence>MKRWLFNLGAALSLLLAIAAAAAWALSHARPPGWRLIATAHSADLTRVGRTPHAALFTTTPGWSKVPNHGFWDAWWALSQSGRLTLLAQVIDYDGTLRRVHASPPSLTVELPGPARAQAVVFARMPESGPWSRRLGFALHSDAQLADDGDGIGAPVSARAWMVTLPYWFLVLLGVPLPLLWRRAIGRARARDAVGPPGVAPPPRR</sequence>
<evidence type="ECO:0000313" key="3">
    <source>
        <dbReference type="EMBL" id="GLC25889.1"/>
    </source>
</evidence>
<keyword evidence="1" id="KW-1133">Transmembrane helix</keyword>
<evidence type="ECO:0008006" key="5">
    <source>
        <dbReference type="Google" id="ProtNLM"/>
    </source>
</evidence>
<name>A0AA37VEW3_9BACT</name>